<feature type="compositionally biased region" description="Polar residues" evidence="1">
    <location>
        <begin position="175"/>
        <end position="185"/>
    </location>
</feature>
<name>A0ABR2Z746_9CHLO</name>
<feature type="region of interest" description="Disordered" evidence="1">
    <location>
        <begin position="251"/>
        <end position="652"/>
    </location>
</feature>
<feature type="compositionally biased region" description="Polar residues" evidence="1">
    <location>
        <begin position="198"/>
        <end position="218"/>
    </location>
</feature>
<reference evidence="3 4" key="1">
    <citation type="journal article" date="2024" name="Nat. Commun.">
        <title>Phylogenomics reveals the evolutionary origins of lichenization in chlorophyte algae.</title>
        <authorList>
            <person name="Puginier C."/>
            <person name="Libourel C."/>
            <person name="Otte J."/>
            <person name="Skaloud P."/>
            <person name="Haon M."/>
            <person name="Grisel S."/>
            <person name="Petersen M."/>
            <person name="Berrin J.G."/>
            <person name="Delaux P.M."/>
            <person name="Dal Grande F."/>
            <person name="Keller J."/>
        </authorList>
    </citation>
    <scope>NUCLEOTIDE SEQUENCE [LARGE SCALE GENOMIC DNA]</scope>
    <source>
        <strain evidence="3 4">SAG 216-7</strain>
    </source>
</reference>
<keyword evidence="4" id="KW-1185">Reference proteome</keyword>
<sequence>MMGIFGKGKSKQSKFDFYIHVHTLSPWPAQYSKLVLEWQRGGSRKGWTKPVGPTVGQPGRMWATYEIEQDFHVPCTLYQEGKQRPGQMGPFDKKWLMIAVQDLAANKAAAAGKEPLGRVVINLADFASEDGRATQAFTVACSRSISAAVGEAKLLVTIGCVLSSSKGKGGRDIMSTLSSQPSSGFETAGAETDEDMSSESYLHSGRSTPKSSVGLSSSAYGTSARSAAEPAAAAVRVGGHARQTSDLYDEDGFLLDSGRTSRPVSEARAASSSAQTTQAAQYDGGATRSDSYTDSEDDLLSRAANAMEQRGSVPQAALPPSRSLGRPTQVVSPFSATTRPVTTAPLRQAPQLQTSTSAPRERRFAPAPAAAAESPKTPDVDPSTNPFANPPAAATNPFLDPALQPKQAPSATLEPGEDETKPGPNPFIPDTPTSPETPNDLRSSAFSGSRSLPAAVPAFSAAESRAQRQAMGTPGSALGGWKPRGSSHARIGSREAIFYDDDAEAKATPFPSTDRVGRGATPRKLAHEGLPATYASTSGMTGGGLPSSQSLPPPRPVAVPGISHPAFPAAPPRPSAPAPATEPSRSNGDTAAGKGAQSRTEKDVSELPVKAKMALLEKAAADSQAQTAAAPGAAGRSAASSTAAASAAAEAPKLAAALASPQLLSAAVRAKQNADSSAAAASSPTMLASPQVSKLRSAILHKAPPHSDGDSDSASSMDEGSDDEEIQKSQNTPTPSKAAYSGSGSPRPRTPQPRSPLSKVGQAPVVDPFDEVFGSRGSSPDRPQRSRDASPQVASRASPDEGRGAYGGIAAMAARPGSAGRPTIEPRKSFLSEEDREDLRMFEEGVSSPTPIHAAWRTAASSLQMRNALPEESGTPNGDAVHRPESRPMSAGGAADPSGALVERLQRELRTVAALEAAVYTVRAGKGGARRVKARSCHAPARRLARTTISLGPEEGILFGLRAIRAVEAAAEASNDVVGRAFWWSNCIQLRWMLWAMSHGGSLDNSDLGIEIAPAVDDFDWVMQVLVPPLRELEAYVFEQLLRQLWRGVLIEATLGDSVAGAAAARPFPASRHRTATREEAAVQRWLQALQGVQRTLLPAGSAATGGHVTLLKQKVLTAILRRLDALLFGKLLAGEMDGGDAAARDGASVWSGDLDSLLSDGNISLDPDLLPFPRGRFSFGVGVNLKMAVSRWTNWAADVGIREENMGAEEGYMLFPCLRATADLLMMPKEVLTDRAIRAEVVPGLSLRRICQLLQRFLPDDFAPDPLPPGLLEALHNETPSAEPVSSPTSKLHAAYEPISEAELLADGLIEPVSLEMDDESEDEVEALAEI</sequence>
<protein>
    <recommendedName>
        <fullName evidence="2">C2 NT-type domain-containing protein</fullName>
    </recommendedName>
</protein>
<comment type="caution">
    <text evidence="3">The sequence shown here is derived from an EMBL/GenBank/DDBJ whole genome shotgun (WGS) entry which is preliminary data.</text>
</comment>
<dbReference type="EMBL" id="JALJOT010000001">
    <property type="protein sequence ID" value="KAK9919084.1"/>
    <property type="molecule type" value="Genomic_DNA"/>
</dbReference>
<feature type="region of interest" description="Disordered" evidence="1">
    <location>
        <begin position="666"/>
        <end position="825"/>
    </location>
</feature>
<feature type="compositionally biased region" description="Polar residues" evidence="1">
    <location>
        <begin position="431"/>
        <end position="450"/>
    </location>
</feature>
<organism evidence="3 4">
    <name type="scientific">Coccomyxa subellipsoidea</name>
    <dbReference type="NCBI Taxonomy" id="248742"/>
    <lineage>
        <taxon>Eukaryota</taxon>
        <taxon>Viridiplantae</taxon>
        <taxon>Chlorophyta</taxon>
        <taxon>core chlorophytes</taxon>
        <taxon>Trebouxiophyceae</taxon>
        <taxon>Trebouxiophyceae incertae sedis</taxon>
        <taxon>Coccomyxaceae</taxon>
        <taxon>Coccomyxa</taxon>
    </lineage>
</organism>
<evidence type="ECO:0000313" key="3">
    <source>
        <dbReference type="EMBL" id="KAK9919084.1"/>
    </source>
</evidence>
<feature type="domain" description="C2 NT-type" evidence="2">
    <location>
        <begin position="5"/>
        <end position="162"/>
    </location>
</feature>
<feature type="compositionally biased region" description="Low complexity" evidence="1">
    <location>
        <begin position="384"/>
        <end position="398"/>
    </location>
</feature>
<dbReference type="Pfam" id="PF10358">
    <property type="entry name" value="NT-C2"/>
    <property type="match status" value="1"/>
</dbReference>
<evidence type="ECO:0000259" key="2">
    <source>
        <dbReference type="PROSITE" id="PS51840"/>
    </source>
</evidence>
<feature type="region of interest" description="Disordered" evidence="1">
    <location>
        <begin position="869"/>
        <end position="897"/>
    </location>
</feature>
<feature type="compositionally biased region" description="Low complexity" evidence="1">
    <location>
        <begin position="269"/>
        <end position="281"/>
    </location>
</feature>
<feature type="compositionally biased region" description="Pro residues" evidence="1">
    <location>
        <begin position="568"/>
        <end position="577"/>
    </location>
</feature>
<dbReference type="InterPro" id="IPR019448">
    <property type="entry name" value="NT-C2"/>
</dbReference>
<gene>
    <name evidence="3" type="ORF">WJX75_009285</name>
</gene>
<proteinExistence type="predicted"/>
<evidence type="ECO:0000256" key="1">
    <source>
        <dbReference type="SAM" id="MobiDB-lite"/>
    </source>
</evidence>
<feature type="compositionally biased region" description="Polar residues" evidence="1">
    <location>
        <begin position="329"/>
        <end position="341"/>
    </location>
</feature>
<dbReference type="PROSITE" id="PS51840">
    <property type="entry name" value="C2_NT"/>
    <property type="match status" value="1"/>
</dbReference>
<dbReference type="Proteomes" id="UP001491310">
    <property type="component" value="Unassembled WGS sequence"/>
</dbReference>
<evidence type="ECO:0000313" key="4">
    <source>
        <dbReference type="Proteomes" id="UP001491310"/>
    </source>
</evidence>
<feature type="compositionally biased region" description="Polar residues" evidence="1">
    <location>
        <begin position="684"/>
        <end position="694"/>
    </location>
</feature>
<feature type="compositionally biased region" description="Low complexity" evidence="1">
    <location>
        <begin position="610"/>
        <end position="652"/>
    </location>
</feature>
<feature type="region of interest" description="Disordered" evidence="1">
    <location>
        <begin position="166"/>
        <end position="218"/>
    </location>
</feature>
<accession>A0ABR2Z746</accession>